<sequence length="67" mass="7474">MTSNLGSDGVFVGVVKKKVEGCSNAEMEITDDELFRLLLIFENYVGPDLKDGKPHKSVFKEQPPYIV</sequence>
<evidence type="ECO:0000313" key="1">
    <source>
        <dbReference type="EMBL" id="RWR93731.1"/>
    </source>
</evidence>
<protein>
    <submittedName>
        <fullName evidence="1">Uncharacterized protein</fullName>
    </submittedName>
</protein>
<dbReference type="OrthoDB" id="10605593at2759"/>
<keyword evidence="2" id="KW-1185">Reference proteome</keyword>
<evidence type="ECO:0000313" key="2">
    <source>
        <dbReference type="Proteomes" id="UP000283530"/>
    </source>
</evidence>
<accession>A0A3S3NEZ1</accession>
<gene>
    <name evidence="1" type="ORF">CKAN_02299900</name>
</gene>
<dbReference type="AlphaFoldDB" id="A0A3S3NEZ1"/>
<proteinExistence type="predicted"/>
<organism evidence="1 2">
    <name type="scientific">Cinnamomum micranthum f. kanehirae</name>
    <dbReference type="NCBI Taxonomy" id="337451"/>
    <lineage>
        <taxon>Eukaryota</taxon>
        <taxon>Viridiplantae</taxon>
        <taxon>Streptophyta</taxon>
        <taxon>Embryophyta</taxon>
        <taxon>Tracheophyta</taxon>
        <taxon>Spermatophyta</taxon>
        <taxon>Magnoliopsida</taxon>
        <taxon>Magnoliidae</taxon>
        <taxon>Laurales</taxon>
        <taxon>Lauraceae</taxon>
        <taxon>Cinnamomum</taxon>
    </lineage>
</organism>
<comment type="caution">
    <text evidence="1">The sequence shown here is derived from an EMBL/GenBank/DDBJ whole genome shotgun (WGS) entry which is preliminary data.</text>
</comment>
<reference evidence="1 2" key="1">
    <citation type="journal article" date="2019" name="Nat. Plants">
        <title>Stout camphor tree genome fills gaps in understanding of flowering plant genome evolution.</title>
        <authorList>
            <person name="Chaw S.M."/>
            <person name="Liu Y.C."/>
            <person name="Wu Y.W."/>
            <person name="Wang H.Y."/>
            <person name="Lin C.I."/>
            <person name="Wu C.S."/>
            <person name="Ke H.M."/>
            <person name="Chang L.Y."/>
            <person name="Hsu C.Y."/>
            <person name="Yang H.T."/>
            <person name="Sudianto E."/>
            <person name="Hsu M.H."/>
            <person name="Wu K.P."/>
            <person name="Wang L.N."/>
            <person name="Leebens-Mack J.H."/>
            <person name="Tsai I.J."/>
        </authorList>
    </citation>
    <scope>NUCLEOTIDE SEQUENCE [LARGE SCALE GENOMIC DNA]</scope>
    <source>
        <strain evidence="2">cv. Chaw 1501</strain>
        <tissue evidence="1">Young leaves</tissue>
    </source>
</reference>
<dbReference type="EMBL" id="QPKB01000010">
    <property type="protein sequence ID" value="RWR93731.1"/>
    <property type="molecule type" value="Genomic_DNA"/>
</dbReference>
<dbReference type="Proteomes" id="UP000283530">
    <property type="component" value="Unassembled WGS sequence"/>
</dbReference>
<name>A0A3S3NEZ1_9MAGN</name>